<reference evidence="2" key="1">
    <citation type="journal article" date="2019" name="bioRxiv">
        <title>The Genome of the Zebra Mussel, Dreissena polymorpha: A Resource for Invasive Species Research.</title>
        <authorList>
            <person name="McCartney M.A."/>
            <person name="Auch B."/>
            <person name="Kono T."/>
            <person name="Mallez S."/>
            <person name="Zhang Y."/>
            <person name="Obille A."/>
            <person name="Becker A."/>
            <person name="Abrahante J.E."/>
            <person name="Garbe J."/>
            <person name="Badalamenti J.P."/>
            <person name="Herman A."/>
            <person name="Mangelson H."/>
            <person name="Liachko I."/>
            <person name="Sullivan S."/>
            <person name="Sone E.D."/>
            <person name="Koren S."/>
            <person name="Silverstein K.A.T."/>
            <person name="Beckman K.B."/>
            <person name="Gohl D.M."/>
        </authorList>
    </citation>
    <scope>NUCLEOTIDE SEQUENCE</scope>
    <source>
        <strain evidence="2">Duluth1</strain>
        <tissue evidence="2">Whole animal</tissue>
    </source>
</reference>
<dbReference type="Proteomes" id="UP000828390">
    <property type="component" value="Unassembled WGS sequence"/>
</dbReference>
<accession>A0A9D4MKA0</accession>
<dbReference type="Pfam" id="PF14529">
    <property type="entry name" value="Exo_endo_phos_2"/>
    <property type="match status" value="1"/>
</dbReference>
<sequence length="129" mass="14963">MVTKYLRVCSAYRPDSDFKCIDELDRIISLTDKLNSTTLIGDDFNLGDINWKNKFVDSNASHPEECNKVVTFADAHSLNQIVDEPTDYLIPLSNIKKIRSLIQKKSRNFYWDYMNNIICDETEHKHGTT</sequence>
<organism evidence="2 3">
    <name type="scientific">Dreissena polymorpha</name>
    <name type="common">Zebra mussel</name>
    <name type="synonym">Mytilus polymorpha</name>
    <dbReference type="NCBI Taxonomy" id="45954"/>
    <lineage>
        <taxon>Eukaryota</taxon>
        <taxon>Metazoa</taxon>
        <taxon>Spiralia</taxon>
        <taxon>Lophotrochozoa</taxon>
        <taxon>Mollusca</taxon>
        <taxon>Bivalvia</taxon>
        <taxon>Autobranchia</taxon>
        <taxon>Heteroconchia</taxon>
        <taxon>Euheterodonta</taxon>
        <taxon>Imparidentia</taxon>
        <taxon>Neoheterodontei</taxon>
        <taxon>Myida</taxon>
        <taxon>Dreissenoidea</taxon>
        <taxon>Dreissenidae</taxon>
        <taxon>Dreissena</taxon>
    </lineage>
</organism>
<dbReference type="Gene3D" id="3.60.10.10">
    <property type="entry name" value="Endonuclease/exonuclease/phosphatase"/>
    <property type="match status" value="1"/>
</dbReference>
<evidence type="ECO:0000259" key="1">
    <source>
        <dbReference type="Pfam" id="PF14529"/>
    </source>
</evidence>
<dbReference type="GO" id="GO:0003824">
    <property type="term" value="F:catalytic activity"/>
    <property type="evidence" value="ECO:0007669"/>
    <property type="project" value="InterPro"/>
</dbReference>
<comment type="caution">
    <text evidence="2">The sequence shown here is derived from an EMBL/GenBank/DDBJ whole genome shotgun (WGS) entry which is preliminary data.</text>
</comment>
<dbReference type="EMBL" id="JAIWYP010000001">
    <property type="protein sequence ID" value="KAH3877690.1"/>
    <property type="molecule type" value="Genomic_DNA"/>
</dbReference>
<protein>
    <recommendedName>
        <fullName evidence="1">Endonuclease/exonuclease/phosphatase domain-containing protein</fullName>
    </recommendedName>
</protein>
<proteinExistence type="predicted"/>
<feature type="domain" description="Endonuclease/exonuclease/phosphatase" evidence="1">
    <location>
        <begin position="7"/>
        <end position="88"/>
    </location>
</feature>
<keyword evidence="3" id="KW-1185">Reference proteome</keyword>
<name>A0A9D4MKA0_DREPO</name>
<dbReference type="InterPro" id="IPR036691">
    <property type="entry name" value="Endo/exonu/phosph_ase_sf"/>
</dbReference>
<evidence type="ECO:0000313" key="3">
    <source>
        <dbReference type="Proteomes" id="UP000828390"/>
    </source>
</evidence>
<evidence type="ECO:0000313" key="2">
    <source>
        <dbReference type="EMBL" id="KAH3877690.1"/>
    </source>
</evidence>
<reference evidence="2" key="2">
    <citation type="submission" date="2020-11" db="EMBL/GenBank/DDBJ databases">
        <authorList>
            <person name="McCartney M.A."/>
            <person name="Auch B."/>
            <person name="Kono T."/>
            <person name="Mallez S."/>
            <person name="Becker A."/>
            <person name="Gohl D.M."/>
            <person name="Silverstein K.A.T."/>
            <person name="Koren S."/>
            <person name="Bechman K.B."/>
            <person name="Herman A."/>
            <person name="Abrahante J.E."/>
            <person name="Garbe J."/>
        </authorList>
    </citation>
    <scope>NUCLEOTIDE SEQUENCE</scope>
    <source>
        <strain evidence="2">Duluth1</strain>
        <tissue evidence="2">Whole animal</tissue>
    </source>
</reference>
<dbReference type="InterPro" id="IPR005135">
    <property type="entry name" value="Endo/exonuclease/phosphatase"/>
</dbReference>
<gene>
    <name evidence="2" type="ORF">DPMN_001566</name>
</gene>
<dbReference type="AlphaFoldDB" id="A0A9D4MKA0"/>